<reference evidence="3 4" key="1">
    <citation type="submission" date="2018-03" db="EMBL/GenBank/DDBJ databases">
        <title>Whole genome sequencing of Histamine producing bacteria.</title>
        <authorList>
            <person name="Butler K."/>
        </authorList>
    </citation>
    <scope>NUCLEOTIDE SEQUENCE [LARGE SCALE GENOMIC DNA]</scope>
    <source>
        <strain evidence="3 4">DSM 19138</strain>
    </source>
</reference>
<dbReference type="InterPro" id="IPR008979">
    <property type="entry name" value="Galactose-bd-like_sf"/>
</dbReference>
<sequence>MIDLTRPSEYQRWQATNDNVMGGISQGQLTFDGQSSRFLGELSLANNGGFSSVNRPIESLPAEVEQVEVEFIGDGRTYQLRLATWKNGNRITYKHEFSTDNSGQRQKKVFDLNNFQAVFRGRLITDAPALAARDIRQVGMLIADKKSGPFAINLFQIQFKTGH</sequence>
<dbReference type="InterPro" id="IPR013857">
    <property type="entry name" value="NADH-UbQ_OxRdtase-assoc_prot30"/>
</dbReference>
<dbReference type="PANTHER" id="PTHR13194:SF19">
    <property type="entry name" value="NAD(P)-BINDING ROSSMANN-FOLD SUPERFAMILY PROTEIN"/>
    <property type="match status" value="1"/>
</dbReference>
<dbReference type="Proteomes" id="UP000241346">
    <property type="component" value="Unassembled WGS sequence"/>
</dbReference>
<evidence type="ECO:0000313" key="4">
    <source>
        <dbReference type="Proteomes" id="UP000241346"/>
    </source>
</evidence>
<proteinExistence type="inferred from homology"/>
<dbReference type="AlphaFoldDB" id="A0A2T3NGH1"/>
<dbReference type="RefSeq" id="WP_107298475.1">
    <property type="nucleotide sequence ID" value="NZ_PYMB01000003.1"/>
</dbReference>
<dbReference type="PANTHER" id="PTHR13194">
    <property type="entry name" value="COMPLEX I INTERMEDIATE-ASSOCIATED PROTEIN 30"/>
    <property type="match status" value="1"/>
</dbReference>
<feature type="domain" description="NADH:ubiquinone oxidoreductase intermediate-associated protein 30" evidence="2">
    <location>
        <begin position="3"/>
        <end position="153"/>
    </location>
</feature>
<evidence type="ECO:0000313" key="3">
    <source>
        <dbReference type="EMBL" id="PSW13659.1"/>
    </source>
</evidence>
<comment type="similarity">
    <text evidence="1">Belongs to the CIA30 family.</text>
</comment>
<gene>
    <name evidence="3" type="ORF">C9J01_11815</name>
</gene>
<dbReference type="OrthoDB" id="442188at2"/>
<protein>
    <submittedName>
        <fullName evidence="3">CIA30 family protein</fullName>
    </submittedName>
</protein>
<dbReference type="EMBL" id="PYMB01000003">
    <property type="protein sequence ID" value="PSW13659.1"/>
    <property type="molecule type" value="Genomic_DNA"/>
</dbReference>
<dbReference type="Pfam" id="PF08547">
    <property type="entry name" value="CIA30"/>
    <property type="match status" value="1"/>
</dbReference>
<dbReference type="SUPFAM" id="SSF49785">
    <property type="entry name" value="Galactose-binding domain-like"/>
    <property type="match status" value="1"/>
</dbReference>
<evidence type="ECO:0000256" key="1">
    <source>
        <dbReference type="ARBA" id="ARBA00007884"/>
    </source>
</evidence>
<name>A0A2T3NGH1_9GAMM</name>
<accession>A0A2T3NGH1</accession>
<comment type="caution">
    <text evidence="3">The sequence shown here is derived from an EMBL/GenBank/DDBJ whole genome shotgun (WGS) entry which is preliminary data.</text>
</comment>
<organism evidence="3 4">
    <name type="scientific">Photobacterium rosenbergii</name>
    <dbReference type="NCBI Taxonomy" id="294936"/>
    <lineage>
        <taxon>Bacteria</taxon>
        <taxon>Pseudomonadati</taxon>
        <taxon>Pseudomonadota</taxon>
        <taxon>Gammaproteobacteria</taxon>
        <taxon>Vibrionales</taxon>
        <taxon>Vibrionaceae</taxon>
        <taxon>Photobacterium</taxon>
    </lineage>
</organism>
<evidence type="ECO:0000259" key="2">
    <source>
        <dbReference type="Pfam" id="PF08547"/>
    </source>
</evidence>
<dbReference type="InterPro" id="IPR039131">
    <property type="entry name" value="NDUFAF1"/>
</dbReference>